<feature type="transmembrane region" description="Helical" evidence="1">
    <location>
        <begin position="6"/>
        <end position="27"/>
    </location>
</feature>
<organism evidence="2">
    <name type="scientific">Arundo donax</name>
    <name type="common">Giant reed</name>
    <name type="synonym">Donax arundinaceus</name>
    <dbReference type="NCBI Taxonomy" id="35708"/>
    <lineage>
        <taxon>Eukaryota</taxon>
        <taxon>Viridiplantae</taxon>
        <taxon>Streptophyta</taxon>
        <taxon>Embryophyta</taxon>
        <taxon>Tracheophyta</taxon>
        <taxon>Spermatophyta</taxon>
        <taxon>Magnoliopsida</taxon>
        <taxon>Liliopsida</taxon>
        <taxon>Poales</taxon>
        <taxon>Poaceae</taxon>
        <taxon>PACMAD clade</taxon>
        <taxon>Arundinoideae</taxon>
        <taxon>Arundineae</taxon>
        <taxon>Arundo</taxon>
    </lineage>
</organism>
<keyword evidence="1" id="KW-0472">Membrane</keyword>
<evidence type="ECO:0000256" key="1">
    <source>
        <dbReference type="SAM" id="Phobius"/>
    </source>
</evidence>
<reference evidence="2" key="2">
    <citation type="journal article" date="2015" name="Data Brief">
        <title>Shoot transcriptome of the giant reed, Arundo donax.</title>
        <authorList>
            <person name="Barrero R.A."/>
            <person name="Guerrero F.D."/>
            <person name="Moolhuijzen P."/>
            <person name="Goolsby J.A."/>
            <person name="Tidwell J."/>
            <person name="Bellgard S.E."/>
            <person name="Bellgard M.I."/>
        </authorList>
    </citation>
    <scope>NUCLEOTIDE SEQUENCE</scope>
    <source>
        <tissue evidence="2">Shoot tissue taken approximately 20 cm above the soil surface</tissue>
    </source>
</reference>
<reference evidence="2" key="1">
    <citation type="submission" date="2014-09" db="EMBL/GenBank/DDBJ databases">
        <authorList>
            <person name="Magalhaes I.L.F."/>
            <person name="Oliveira U."/>
            <person name="Santos F.R."/>
            <person name="Vidigal T.H.D.A."/>
            <person name="Brescovit A.D."/>
            <person name="Santos A.J."/>
        </authorList>
    </citation>
    <scope>NUCLEOTIDE SEQUENCE</scope>
    <source>
        <tissue evidence="2">Shoot tissue taken approximately 20 cm above the soil surface</tissue>
    </source>
</reference>
<dbReference type="EMBL" id="GBRH01182752">
    <property type="protein sequence ID" value="JAE15144.1"/>
    <property type="molecule type" value="Transcribed_RNA"/>
</dbReference>
<accession>A0A0A9FVA5</accession>
<name>A0A0A9FVA5_ARUDO</name>
<keyword evidence="1" id="KW-1133">Transmembrane helix</keyword>
<keyword evidence="1" id="KW-0812">Transmembrane</keyword>
<evidence type="ECO:0000313" key="2">
    <source>
        <dbReference type="EMBL" id="JAE15144.1"/>
    </source>
</evidence>
<proteinExistence type="predicted"/>
<sequence length="30" mass="3585">MDPLLSLNYAHLQIIALVFFPLIYKFFPLF</sequence>
<dbReference type="AlphaFoldDB" id="A0A0A9FVA5"/>
<protein>
    <submittedName>
        <fullName evidence="2">Uncharacterized protein</fullName>
    </submittedName>
</protein>